<dbReference type="HOGENOM" id="CLU_038143_0_0_0"/>
<organism evidence="1 2">
    <name type="scientific">Truepera radiovictrix (strain DSM 17093 / CIP 108686 / LMG 22925 / RQ-24)</name>
    <dbReference type="NCBI Taxonomy" id="649638"/>
    <lineage>
        <taxon>Bacteria</taxon>
        <taxon>Thermotogati</taxon>
        <taxon>Deinococcota</taxon>
        <taxon>Deinococci</taxon>
        <taxon>Trueperales</taxon>
        <taxon>Trueperaceae</taxon>
        <taxon>Truepera</taxon>
    </lineage>
</organism>
<dbReference type="SUPFAM" id="SSF53448">
    <property type="entry name" value="Nucleotide-diphospho-sugar transferases"/>
    <property type="match status" value="1"/>
</dbReference>
<evidence type="ECO:0000313" key="2">
    <source>
        <dbReference type="Proteomes" id="UP000000379"/>
    </source>
</evidence>
<dbReference type="Gene3D" id="3.90.550.10">
    <property type="entry name" value="Spore Coat Polysaccharide Biosynthesis Protein SpsA, Chain A"/>
    <property type="match status" value="1"/>
</dbReference>
<dbReference type="CAZy" id="GT2">
    <property type="family name" value="Glycosyltransferase Family 2"/>
</dbReference>
<dbReference type="Pfam" id="PF13641">
    <property type="entry name" value="Glyco_tranf_2_3"/>
    <property type="match status" value="1"/>
</dbReference>
<dbReference type="PANTHER" id="PTHR43646">
    <property type="entry name" value="GLYCOSYLTRANSFERASE"/>
    <property type="match status" value="1"/>
</dbReference>
<reference evidence="2" key="1">
    <citation type="submission" date="2010-05" db="EMBL/GenBank/DDBJ databases">
        <title>The complete genome of Truepera radiovictris DSM 17093.</title>
        <authorList>
            <consortium name="US DOE Joint Genome Institute (JGI-PGF)"/>
            <person name="Lucas S."/>
            <person name="Copeland A."/>
            <person name="Lapidus A."/>
            <person name="Glavina del Rio T."/>
            <person name="Dalin E."/>
            <person name="Tice H."/>
            <person name="Bruce D."/>
            <person name="Goodwin L."/>
            <person name="Pitluck S."/>
            <person name="Kyrpides N."/>
            <person name="Mavromatis K."/>
            <person name="Ovchinnikova G."/>
            <person name="Munk A.C."/>
            <person name="Detter J.C."/>
            <person name="Han C."/>
            <person name="Tapia R."/>
            <person name="Land M."/>
            <person name="Hauser L."/>
            <person name="Markowitz V."/>
            <person name="Cheng J.-F."/>
            <person name="Hugenholtz P."/>
            <person name="Woyke T."/>
            <person name="Wu D."/>
            <person name="Tindall B."/>
            <person name="Pomrenke H.G."/>
            <person name="Brambilla E."/>
            <person name="Klenk H.-P."/>
            <person name="Eisen J.A."/>
        </authorList>
    </citation>
    <scope>NUCLEOTIDE SEQUENCE [LARGE SCALE GENOMIC DNA]</scope>
    <source>
        <strain evidence="2">DSM 17093 / CIP 108686 / LMG 22925 / RQ-24</strain>
    </source>
</reference>
<protein>
    <submittedName>
        <fullName evidence="1">Glycosyl transferase family 2</fullName>
    </submittedName>
</protein>
<dbReference type="RefSeq" id="WP_013178715.1">
    <property type="nucleotide sequence ID" value="NC_014221.1"/>
</dbReference>
<dbReference type="OrthoDB" id="9800276at2"/>
<dbReference type="CDD" id="cd06423">
    <property type="entry name" value="CESA_like"/>
    <property type="match status" value="1"/>
</dbReference>
<dbReference type="STRING" id="649638.Trad_2242"/>
<dbReference type="AlphaFoldDB" id="D7CS24"/>
<dbReference type="KEGG" id="tra:Trad_2242"/>
<dbReference type="EMBL" id="CP002049">
    <property type="protein sequence ID" value="ADI15352.1"/>
    <property type="molecule type" value="Genomic_DNA"/>
</dbReference>
<proteinExistence type="predicted"/>
<reference evidence="1 2" key="2">
    <citation type="journal article" date="2011" name="Stand. Genomic Sci.">
        <title>Complete genome sequence of Truepera radiovictrix type strain (RQ-24).</title>
        <authorList>
            <person name="Ivanova N."/>
            <person name="Rohde C."/>
            <person name="Munk C."/>
            <person name="Nolan M."/>
            <person name="Lucas S."/>
            <person name="Del Rio T.G."/>
            <person name="Tice H."/>
            <person name="Deshpande S."/>
            <person name="Cheng J.F."/>
            <person name="Tapia R."/>
            <person name="Han C."/>
            <person name="Goodwin L."/>
            <person name="Pitluck S."/>
            <person name="Liolios K."/>
            <person name="Mavromatis K."/>
            <person name="Mikhailova N."/>
            <person name="Pati A."/>
            <person name="Chen A."/>
            <person name="Palaniappan K."/>
            <person name="Land M."/>
            <person name="Hauser L."/>
            <person name="Chang Y.J."/>
            <person name="Jeffries C.D."/>
            <person name="Brambilla E."/>
            <person name="Rohde M."/>
            <person name="Goker M."/>
            <person name="Tindall B.J."/>
            <person name="Woyke T."/>
            <person name="Bristow J."/>
            <person name="Eisen J.A."/>
            <person name="Markowitz V."/>
            <person name="Hugenholtz P."/>
            <person name="Kyrpides N.C."/>
            <person name="Klenk H.P."/>
            <person name="Lapidus A."/>
        </authorList>
    </citation>
    <scope>NUCLEOTIDE SEQUENCE [LARGE SCALE GENOMIC DNA]</scope>
    <source>
        <strain evidence="2">DSM 17093 / CIP 108686 / LMG 22925 / RQ-24</strain>
    </source>
</reference>
<accession>D7CS24</accession>
<gene>
    <name evidence="1" type="ordered locus">Trad_2242</name>
</gene>
<name>D7CS24_TRURR</name>
<dbReference type="Proteomes" id="UP000000379">
    <property type="component" value="Chromosome"/>
</dbReference>
<dbReference type="PANTHER" id="PTHR43646:SF3">
    <property type="entry name" value="SLR1566 PROTEIN"/>
    <property type="match status" value="1"/>
</dbReference>
<dbReference type="GO" id="GO:0016740">
    <property type="term" value="F:transferase activity"/>
    <property type="evidence" value="ECO:0007669"/>
    <property type="project" value="UniProtKB-KW"/>
</dbReference>
<keyword evidence="1" id="KW-0808">Transferase</keyword>
<evidence type="ECO:0000313" key="1">
    <source>
        <dbReference type="EMBL" id="ADI15352.1"/>
    </source>
</evidence>
<dbReference type="eggNOG" id="COG1215">
    <property type="taxonomic scope" value="Bacteria"/>
</dbReference>
<sequence length="364" mass="39991">MSPPATALWWLVTLFLGVQLAVLLINAATFPVLAPAEPVRRRRVSLLVPARNEAATLPETLPGLLAQGAAEVIVLDDNSTDDTLRVLQGFAAEHPQLRVLRGEPLPAGWGGKNWACYQLAGAASGELVVFTDADVFWERGALGALLAFAERHDAVYASVWPRQRTHTLFERLTVPLIDLILLGYLPYPAVRRTRDAAFSAGNGQCMLWTRSAYLQVGGHRAFRDEVLEDVRMGQRAKGKGLKVALALGGELLSTRMYRSAEETVAGFSKNIVAAHGGRPQLVASLLLNTLAYTLAWPLSLWHPLWLVPAAMGAFQRALTCFKTRRSPLEAFLQPLMAFPLWRVGWRALLSRTYTWKGRTYGGAS</sequence>
<dbReference type="InterPro" id="IPR029044">
    <property type="entry name" value="Nucleotide-diphossugar_trans"/>
</dbReference>
<keyword evidence="2" id="KW-1185">Reference proteome</keyword>